<feature type="transmembrane region" description="Helical" evidence="9">
    <location>
        <begin position="264"/>
        <end position="283"/>
    </location>
</feature>
<reference evidence="11 12" key="1">
    <citation type="submission" date="2024-01" db="EMBL/GenBank/DDBJ databases">
        <title>The genomes of 5 underutilized Papilionoideae crops provide insights into root nodulation and disease resistanc.</title>
        <authorList>
            <person name="Yuan L."/>
        </authorList>
    </citation>
    <scope>NUCLEOTIDE SEQUENCE [LARGE SCALE GENOMIC DNA]</scope>
    <source>
        <strain evidence="11">ZHUSHIDOU_FW_LH</strain>
        <tissue evidence="11">Leaf</tissue>
    </source>
</reference>
<dbReference type="InterPro" id="IPR003103">
    <property type="entry name" value="BAG_domain"/>
</dbReference>
<dbReference type="EC" id="3.1.1.-" evidence="7"/>
<evidence type="ECO:0000256" key="6">
    <source>
        <dbReference type="ARBA" id="ARBA00023316"/>
    </source>
</evidence>
<keyword evidence="12" id="KW-1185">Reference proteome</keyword>
<evidence type="ECO:0000256" key="4">
    <source>
        <dbReference type="ARBA" id="ARBA00022512"/>
    </source>
</evidence>
<dbReference type="PROSITE" id="PS51035">
    <property type="entry name" value="BAG"/>
    <property type="match status" value="1"/>
</dbReference>
<name>A0AAN9FE97_CROPI</name>
<keyword evidence="7" id="KW-0964">Secreted</keyword>
<keyword evidence="9" id="KW-0812">Transmembrane</keyword>
<dbReference type="Pfam" id="PF02179">
    <property type="entry name" value="BAG"/>
    <property type="match status" value="1"/>
</dbReference>
<sequence length="291" mass="32438">MSQLVYERKKQLNKLRVKAEQVAQEKLGSQFDILAPVKYRVVVPRGIEKEDKEHLPLECVKDKSKLLLLEGTASKERKLEETRKQNEMSKASEAIAIVRAEVDKLSNRVTALEAAINAGNKASEKEFLELTELLMSQLLKLDGIKAEGEVKLQRKAEMAHPTEKQFALQRSKDFWCCHEELLAKGIGKAENAILSGCSAEGLTAILHCDRFKGLLPKGATVKCLSDAGYFIDAKDVSGAKQIEEYYGLLHQKAAATNGFTKVTYLYPIFLCVIFICLIGQQPLVGEPWLAM</sequence>
<dbReference type="GO" id="GO:0005737">
    <property type="term" value="C:cytoplasm"/>
    <property type="evidence" value="ECO:0007669"/>
    <property type="project" value="TreeGrafter"/>
</dbReference>
<dbReference type="GO" id="GO:0071555">
    <property type="term" value="P:cell wall organization"/>
    <property type="evidence" value="ECO:0007669"/>
    <property type="project" value="UniProtKB-KW"/>
</dbReference>
<dbReference type="GO" id="GO:0051087">
    <property type="term" value="F:protein-folding chaperone binding"/>
    <property type="evidence" value="ECO:0007669"/>
    <property type="project" value="InterPro"/>
</dbReference>
<keyword evidence="7" id="KW-0378">Hydrolase</keyword>
<evidence type="ECO:0000256" key="3">
    <source>
        <dbReference type="ARBA" id="ARBA00005784"/>
    </source>
</evidence>
<evidence type="ECO:0000256" key="5">
    <source>
        <dbReference type="ARBA" id="ARBA00023186"/>
    </source>
</evidence>
<evidence type="ECO:0000256" key="7">
    <source>
        <dbReference type="RuleBase" id="RU363114"/>
    </source>
</evidence>
<evidence type="ECO:0000256" key="9">
    <source>
        <dbReference type="SAM" id="Phobius"/>
    </source>
</evidence>
<dbReference type="Proteomes" id="UP001372338">
    <property type="component" value="Unassembled WGS sequence"/>
</dbReference>
<comment type="function">
    <text evidence="1 7">Hydrolyzes acetyl esters in homogalacturonan regions of pectin. In type I primary cell wall, galacturonic acid residues of pectin can be acetylated at the O-2 and O-3 positions. Decreasing the degree of acetylation of pectin gels in vitro alters their physical properties.</text>
</comment>
<dbReference type="EMBL" id="JAYWIO010000003">
    <property type="protein sequence ID" value="KAK7273935.1"/>
    <property type="molecule type" value="Genomic_DNA"/>
</dbReference>
<dbReference type="InterPro" id="IPR036533">
    <property type="entry name" value="BAG_dom_sf"/>
</dbReference>
<protein>
    <recommendedName>
        <fullName evidence="7">Pectin acetylesterase</fullName>
        <ecNumber evidence="7">3.1.1.-</ecNumber>
    </recommendedName>
</protein>
<evidence type="ECO:0000259" key="10">
    <source>
        <dbReference type="PROSITE" id="PS51035"/>
    </source>
</evidence>
<dbReference type="Gene3D" id="1.20.58.120">
    <property type="entry name" value="BAG domain"/>
    <property type="match status" value="1"/>
</dbReference>
<evidence type="ECO:0000313" key="11">
    <source>
        <dbReference type="EMBL" id="KAK7273935.1"/>
    </source>
</evidence>
<accession>A0AAN9FE97</accession>
<comment type="subcellular location">
    <subcellularLocation>
        <location evidence="2 7">Secreted</location>
        <location evidence="2 7">Cell wall</location>
    </subcellularLocation>
</comment>
<evidence type="ECO:0000256" key="8">
    <source>
        <dbReference type="SAM" id="Coils"/>
    </source>
</evidence>
<dbReference type="PANTHER" id="PTHR12329:SF46">
    <property type="entry name" value="BCL-2-ASSOCIATED ATHANOGENE PROTEIN"/>
    <property type="match status" value="1"/>
</dbReference>
<dbReference type="Pfam" id="PF03283">
    <property type="entry name" value="PAE"/>
    <property type="match status" value="1"/>
</dbReference>
<proteinExistence type="inferred from homology"/>
<keyword evidence="9" id="KW-1133">Transmembrane helix</keyword>
<keyword evidence="6 7" id="KW-0961">Cell wall biogenesis/degradation</keyword>
<dbReference type="Gene3D" id="6.10.250.3250">
    <property type="match status" value="1"/>
</dbReference>
<dbReference type="InterPro" id="IPR004963">
    <property type="entry name" value="PAE/NOTUM"/>
</dbReference>
<evidence type="ECO:0000256" key="2">
    <source>
        <dbReference type="ARBA" id="ARBA00004191"/>
    </source>
</evidence>
<dbReference type="GO" id="GO:0000774">
    <property type="term" value="F:adenyl-nucleotide exchange factor activity"/>
    <property type="evidence" value="ECO:0007669"/>
    <property type="project" value="TreeGrafter"/>
</dbReference>
<dbReference type="PANTHER" id="PTHR12329">
    <property type="entry name" value="BCL2-ASSOCIATED ATHANOGENE"/>
    <property type="match status" value="1"/>
</dbReference>
<feature type="domain" description="BAG" evidence="10">
    <location>
        <begin position="94"/>
        <end position="156"/>
    </location>
</feature>
<comment type="similarity">
    <text evidence="3 7">Belongs to the pectinacetylesterase family.</text>
</comment>
<evidence type="ECO:0000313" key="12">
    <source>
        <dbReference type="Proteomes" id="UP001372338"/>
    </source>
</evidence>
<organism evidence="11 12">
    <name type="scientific">Crotalaria pallida</name>
    <name type="common">Smooth rattlebox</name>
    <name type="synonym">Crotalaria striata</name>
    <dbReference type="NCBI Taxonomy" id="3830"/>
    <lineage>
        <taxon>Eukaryota</taxon>
        <taxon>Viridiplantae</taxon>
        <taxon>Streptophyta</taxon>
        <taxon>Embryophyta</taxon>
        <taxon>Tracheophyta</taxon>
        <taxon>Spermatophyta</taxon>
        <taxon>Magnoliopsida</taxon>
        <taxon>eudicotyledons</taxon>
        <taxon>Gunneridae</taxon>
        <taxon>Pentapetalae</taxon>
        <taxon>rosids</taxon>
        <taxon>fabids</taxon>
        <taxon>Fabales</taxon>
        <taxon>Fabaceae</taxon>
        <taxon>Papilionoideae</taxon>
        <taxon>50 kb inversion clade</taxon>
        <taxon>genistoids sensu lato</taxon>
        <taxon>core genistoids</taxon>
        <taxon>Crotalarieae</taxon>
        <taxon>Crotalaria</taxon>
    </lineage>
</organism>
<comment type="caution">
    <text evidence="11">The sequence shown here is derived from an EMBL/GenBank/DDBJ whole genome shotgun (WGS) entry which is preliminary data.</text>
</comment>
<dbReference type="SUPFAM" id="SSF63491">
    <property type="entry name" value="BAG domain"/>
    <property type="match status" value="1"/>
</dbReference>
<keyword evidence="5" id="KW-0143">Chaperone</keyword>
<keyword evidence="8" id="KW-0175">Coiled coil</keyword>
<dbReference type="GO" id="GO:0016787">
    <property type="term" value="F:hydrolase activity"/>
    <property type="evidence" value="ECO:0007669"/>
    <property type="project" value="UniProtKB-KW"/>
</dbReference>
<keyword evidence="4 7" id="KW-0134">Cell wall</keyword>
<keyword evidence="9" id="KW-0472">Membrane</keyword>
<feature type="coiled-coil region" evidence="8">
    <location>
        <begin position="88"/>
        <end position="115"/>
    </location>
</feature>
<dbReference type="GO" id="GO:0050821">
    <property type="term" value="P:protein stabilization"/>
    <property type="evidence" value="ECO:0007669"/>
    <property type="project" value="TreeGrafter"/>
</dbReference>
<gene>
    <name evidence="11" type="ORF">RIF29_15003</name>
</gene>
<dbReference type="InterPro" id="IPR039773">
    <property type="entry name" value="BAG_chaperone_regulator"/>
</dbReference>
<dbReference type="AlphaFoldDB" id="A0AAN9FE97"/>
<evidence type="ECO:0000256" key="1">
    <source>
        <dbReference type="ARBA" id="ARBA00003534"/>
    </source>
</evidence>